<protein>
    <submittedName>
        <fullName evidence="1">Uncharacterized protein</fullName>
    </submittedName>
</protein>
<sequence length="276" mass="31375">MASESGLISSNAYLEDVPEVEATFRFTDSDSLRRTLREFSYTTRDRDELSDKTVLVTEFPPESFIIDSDEEYEESPIPKSYKALYLEDVRILVLVMRGLPREVASQHFGVKLGIKLNGMNCLEEIILTGGATRALRGVRKEPDGSWGPRGKEYSTCVLESGVSESNRALQRDARIWLEHEESHVSQVVTIKIHRVRPEIVFSVWKATEEEISTQRRSFSEQEVLVTLTHGRLTADGRLCLSFEELFERPPRPGTRECDIVFSPDSHLVKKIGAVRN</sequence>
<dbReference type="OrthoDB" id="3434589at2759"/>
<dbReference type="RefSeq" id="XP_024718469.1">
    <property type="nucleotide sequence ID" value="XM_024865502.1"/>
</dbReference>
<name>A0A2T3AUX8_AMORE</name>
<dbReference type="Proteomes" id="UP000241818">
    <property type="component" value="Unassembled WGS sequence"/>
</dbReference>
<dbReference type="EMBL" id="KZ679015">
    <property type="protein sequence ID" value="PSS12471.1"/>
    <property type="molecule type" value="Genomic_DNA"/>
</dbReference>
<evidence type="ECO:0000313" key="1">
    <source>
        <dbReference type="EMBL" id="PSS12471.1"/>
    </source>
</evidence>
<dbReference type="GeneID" id="36573583"/>
<dbReference type="AlphaFoldDB" id="A0A2T3AUX8"/>
<gene>
    <name evidence="1" type="ORF">M430DRAFT_270252</name>
</gene>
<dbReference type="STRING" id="857342.A0A2T3AUX8"/>
<dbReference type="InParanoid" id="A0A2T3AUX8"/>
<proteinExistence type="predicted"/>
<organism evidence="1 2">
    <name type="scientific">Amorphotheca resinae ATCC 22711</name>
    <dbReference type="NCBI Taxonomy" id="857342"/>
    <lineage>
        <taxon>Eukaryota</taxon>
        <taxon>Fungi</taxon>
        <taxon>Dikarya</taxon>
        <taxon>Ascomycota</taxon>
        <taxon>Pezizomycotina</taxon>
        <taxon>Leotiomycetes</taxon>
        <taxon>Helotiales</taxon>
        <taxon>Amorphothecaceae</taxon>
        <taxon>Amorphotheca</taxon>
    </lineage>
</organism>
<reference evidence="1 2" key="1">
    <citation type="journal article" date="2018" name="New Phytol.">
        <title>Comparative genomics and transcriptomics depict ericoid mycorrhizal fungi as versatile saprotrophs and plant mutualists.</title>
        <authorList>
            <person name="Martino E."/>
            <person name="Morin E."/>
            <person name="Grelet G.A."/>
            <person name="Kuo A."/>
            <person name="Kohler A."/>
            <person name="Daghino S."/>
            <person name="Barry K.W."/>
            <person name="Cichocki N."/>
            <person name="Clum A."/>
            <person name="Dockter R.B."/>
            <person name="Hainaut M."/>
            <person name="Kuo R.C."/>
            <person name="LaButti K."/>
            <person name="Lindahl B.D."/>
            <person name="Lindquist E.A."/>
            <person name="Lipzen A."/>
            <person name="Khouja H.R."/>
            <person name="Magnuson J."/>
            <person name="Murat C."/>
            <person name="Ohm R.A."/>
            <person name="Singer S.W."/>
            <person name="Spatafora J.W."/>
            <person name="Wang M."/>
            <person name="Veneault-Fourrey C."/>
            <person name="Henrissat B."/>
            <person name="Grigoriev I.V."/>
            <person name="Martin F.M."/>
            <person name="Perotto S."/>
        </authorList>
    </citation>
    <scope>NUCLEOTIDE SEQUENCE [LARGE SCALE GENOMIC DNA]</scope>
    <source>
        <strain evidence="1 2">ATCC 22711</strain>
    </source>
</reference>
<keyword evidence="2" id="KW-1185">Reference proteome</keyword>
<accession>A0A2T3AUX8</accession>
<evidence type="ECO:0000313" key="2">
    <source>
        <dbReference type="Proteomes" id="UP000241818"/>
    </source>
</evidence>